<feature type="repeat" description="ANK" evidence="3">
    <location>
        <begin position="748"/>
        <end position="780"/>
    </location>
</feature>
<dbReference type="Pfam" id="PF05406">
    <property type="entry name" value="WGR"/>
    <property type="match status" value="1"/>
</dbReference>
<reference evidence="7" key="1">
    <citation type="submission" date="2021-02" db="EMBL/GenBank/DDBJ databases">
        <authorList>
            <person name="Nowell W R."/>
        </authorList>
    </citation>
    <scope>NUCLEOTIDE SEQUENCE</scope>
</reference>
<organism evidence="7 8">
    <name type="scientific">Rotaria magnacalcarata</name>
    <dbReference type="NCBI Taxonomy" id="392030"/>
    <lineage>
        <taxon>Eukaryota</taxon>
        <taxon>Metazoa</taxon>
        <taxon>Spiralia</taxon>
        <taxon>Gnathifera</taxon>
        <taxon>Rotifera</taxon>
        <taxon>Eurotatoria</taxon>
        <taxon>Bdelloidea</taxon>
        <taxon>Philodinida</taxon>
        <taxon>Philodinidae</taxon>
        <taxon>Rotaria</taxon>
    </lineage>
</organism>
<keyword evidence="1" id="KW-0677">Repeat</keyword>
<dbReference type="Pfam" id="PF12796">
    <property type="entry name" value="Ank_2"/>
    <property type="match status" value="3"/>
</dbReference>
<feature type="repeat" description="ANK" evidence="3">
    <location>
        <begin position="1112"/>
        <end position="1150"/>
    </location>
</feature>
<dbReference type="Pfam" id="PF00023">
    <property type="entry name" value="Ank"/>
    <property type="match status" value="1"/>
</dbReference>
<evidence type="ECO:0000256" key="3">
    <source>
        <dbReference type="PROSITE-ProRule" id="PRU00023"/>
    </source>
</evidence>
<feature type="compositionally biased region" description="Polar residues" evidence="4">
    <location>
        <begin position="320"/>
        <end position="338"/>
    </location>
</feature>
<dbReference type="Pfam" id="PF13857">
    <property type="entry name" value="Ank_5"/>
    <property type="match status" value="1"/>
</dbReference>
<comment type="caution">
    <text evidence="7">The sequence shown here is derived from an EMBL/GenBank/DDBJ whole genome shotgun (WGS) entry which is preliminary data.</text>
</comment>
<feature type="repeat" description="ANK" evidence="3">
    <location>
        <begin position="850"/>
        <end position="882"/>
    </location>
</feature>
<dbReference type="SMART" id="SM00773">
    <property type="entry name" value="WGR"/>
    <property type="match status" value="1"/>
</dbReference>
<evidence type="ECO:0000313" key="7">
    <source>
        <dbReference type="EMBL" id="CAF3870464.1"/>
    </source>
</evidence>
<dbReference type="InterPro" id="IPR002110">
    <property type="entry name" value="Ankyrin_rpt"/>
</dbReference>
<dbReference type="InterPro" id="IPR036770">
    <property type="entry name" value="Ankyrin_rpt-contain_sf"/>
</dbReference>
<protein>
    <recommendedName>
        <fullName evidence="9">Poly [ADP-ribose] polymerase</fullName>
    </recommendedName>
</protein>
<feature type="domain" description="PARP alpha-helical" evidence="5">
    <location>
        <begin position="1902"/>
        <end position="2040"/>
    </location>
</feature>
<keyword evidence="2 3" id="KW-0040">ANK repeat</keyword>
<evidence type="ECO:0000256" key="2">
    <source>
        <dbReference type="ARBA" id="ARBA00023043"/>
    </source>
</evidence>
<feature type="compositionally biased region" description="Polar residues" evidence="4">
    <location>
        <begin position="60"/>
        <end position="74"/>
    </location>
</feature>
<feature type="compositionally biased region" description="Basic residues" evidence="4">
    <location>
        <begin position="340"/>
        <end position="349"/>
    </location>
</feature>
<feature type="region of interest" description="Disordered" evidence="4">
    <location>
        <begin position="1"/>
        <end position="141"/>
    </location>
</feature>
<dbReference type="GO" id="GO:0003950">
    <property type="term" value="F:NAD+ poly-ADP-ribosyltransferase activity"/>
    <property type="evidence" value="ECO:0007669"/>
    <property type="project" value="InterPro"/>
</dbReference>
<feature type="region of interest" description="Disordered" evidence="4">
    <location>
        <begin position="247"/>
        <end position="366"/>
    </location>
</feature>
<dbReference type="Proteomes" id="UP000663866">
    <property type="component" value="Unassembled WGS sequence"/>
</dbReference>
<feature type="repeat" description="ANK" evidence="3">
    <location>
        <begin position="695"/>
        <end position="727"/>
    </location>
</feature>
<feature type="compositionally biased region" description="Acidic residues" evidence="4">
    <location>
        <begin position="22"/>
        <end position="35"/>
    </location>
</feature>
<feature type="repeat" description="ANK" evidence="3">
    <location>
        <begin position="1191"/>
        <end position="1223"/>
    </location>
</feature>
<evidence type="ECO:0000256" key="1">
    <source>
        <dbReference type="ARBA" id="ARBA00022737"/>
    </source>
</evidence>
<feature type="compositionally biased region" description="Basic and acidic residues" evidence="4">
    <location>
        <begin position="350"/>
        <end position="360"/>
    </location>
</feature>
<dbReference type="InterPro" id="IPR036930">
    <property type="entry name" value="WGR_dom_sf"/>
</dbReference>
<dbReference type="SUPFAM" id="SSF142921">
    <property type="entry name" value="WGR domain-like"/>
    <property type="match status" value="1"/>
</dbReference>
<dbReference type="PROSITE" id="PS51977">
    <property type="entry name" value="WGR"/>
    <property type="match status" value="1"/>
</dbReference>
<feature type="compositionally biased region" description="Polar residues" evidence="4">
    <location>
        <begin position="85"/>
        <end position="107"/>
    </location>
</feature>
<dbReference type="PROSITE" id="PS50088">
    <property type="entry name" value="ANK_REPEAT"/>
    <property type="match status" value="9"/>
</dbReference>
<dbReference type="Gene3D" id="1.25.40.20">
    <property type="entry name" value="Ankyrin repeat-containing domain"/>
    <property type="match status" value="8"/>
</dbReference>
<dbReference type="PANTHER" id="PTHR24198:SF165">
    <property type="entry name" value="ANKYRIN REPEAT-CONTAINING PROTEIN-RELATED"/>
    <property type="match status" value="1"/>
</dbReference>
<dbReference type="SMART" id="SM00248">
    <property type="entry name" value="ANK"/>
    <property type="match status" value="20"/>
</dbReference>
<gene>
    <name evidence="7" type="ORF">OVN521_LOCUS7893</name>
</gene>
<dbReference type="CDD" id="cd07997">
    <property type="entry name" value="WGR_PARP"/>
    <property type="match status" value="1"/>
</dbReference>
<evidence type="ECO:0000259" key="6">
    <source>
        <dbReference type="PROSITE" id="PS51977"/>
    </source>
</evidence>
<feature type="repeat" description="ANK" evidence="3">
    <location>
        <begin position="784"/>
        <end position="816"/>
    </location>
</feature>
<keyword evidence="8" id="KW-1185">Reference proteome</keyword>
<accession>A0A819FSL0</accession>
<feature type="compositionally biased region" description="Basic and acidic residues" evidence="4">
    <location>
        <begin position="36"/>
        <end position="59"/>
    </location>
</feature>
<dbReference type="PROSITE" id="PS51060">
    <property type="entry name" value="PARP_ALPHA_HD"/>
    <property type="match status" value="1"/>
</dbReference>
<dbReference type="Gene3D" id="2.20.140.10">
    <property type="entry name" value="WGR domain"/>
    <property type="match status" value="1"/>
</dbReference>
<dbReference type="SUPFAM" id="SSF48403">
    <property type="entry name" value="Ankyrin repeat"/>
    <property type="match status" value="4"/>
</dbReference>
<dbReference type="PROSITE" id="PS50297">
    <property type="entry name" value="ANK_REP_REGION"/>
    <property type="match status" value="5"/>
</dbReference>
<evidence type="ECO:0008006" key="9">
    <source>
        <dbReference type="Google" id="ProtNLM"/>
    </source>
</evidence>
<dbReference type="Pfam" id="PF02877">
    <property type="entry name" value="PARP_reg"/>
    <property type="match status" value="1"/>
</dbReference>
<feature type="repeat" description="ANK" evidence="3">
    <location>
        <begin position="1549"/>
        <end position="1581"/>
    </location>
</feature>
<dbReference type="InterPro" id="IPR004102">
    <property type="entry name" value="Poly(ADP-ribose)pol_reg_dom"/>
</dbReference>
<dbReference type="InterPro" id="IPR008893">
    <property type="entry name" value="WGR_domain"/>
</dbReference>
<feature type="compositionally biased region" description="Low complexity" evidence="4">
    <location>
        <begin position="123"/>
        <end position="133"/>
    </location>
</feature>
<dbReference type="EMBL" id="CAJOBG010000892">
    <property type="protein sequence ID" value="CAF3870464.1"/>
    <property type="molecule type" value="Genomic_DNA"/>
</dbReference>
<evidence type="ECO:0000313" key="8">
    <source>
        <dbReference type="Proteomes" id="UP000663866"/>
    </source>
</evidence>
<dbReference type="Gene3D" id="1.20.142.10">
    <property type="entry name" value="Poly(ADP-ribose) polymerase, regulatory domain"/>
    <property type="match status" value="1"/>
</dbReference>
<evidence type="ECO:0000256" key="4">
    <source>
        <dbReference type="SAM" id="MobiDB-lite"/>
    </source>
</evidence>
<dbReference type="SUPFAM" id="SSF47587">
    <property type="entry name" value="Domain of poly(ADP-ribose) polymerase"/>
    <property type="match status" value="1"/>
</dbReference>
<feature type="non-terminal residue" evidence="7">
    <location>
        <position position="1"/>
    </location>
</feature>
<name>A0A819FSL0_9BILA</name>
<evidence type="ECO:0000259" key="5">
    <source>
        <dbReference type="PROSITE" id="PS51060"/>
    </source>
</evidence>
<feature type="repeat" description="ANK" evidence="3">
    <location>
        <begin position="1516"/>
        <end position="1548"/>
    </location>
</feature>
<proteinExistence type="predicted"/>
<feature type="repeat" description="ANK" evidence="3">
    <location>
        <begin position="817"/>
        <end position="849"/>
    </location>
</feature>
<feature type="domain" description="WGR" evidence="6">
    <location>
        <begin position="1767"/>
        <end position="1870"/>
    </location>
</feature>
<feature type="compositionally biased region" description="Basic residues" evidence="4">
    <location>
        <begin position="294"/>
        <end position="319"/>
    </location>
</feature>
<sequence>MVNRKTSFKAATARGSRKVEESPVEDEESNEDMMDSSDRPSVVKDEVMTTANNKRDKIQSKNASTGTRSGNRTVKTGLDGKYWNDAQSNRRTSPTVINYRQFNGGNASSSSSSVDSSSDETTDTLSKSSSPSSSDDDDNDNNSVLYKKNTFVTCRNASDSFYLCLILQDVYFNTKKIRISWCSIVGEKGDDTPIGINTRFTLDYTDTLDPSTILLSIPDILYHDDNTMSLKNEDITETKRLLEKSIRGESLSSDDMMETEHHQTKKTQSHLRFESTSDTSTSDSESSIAISPQNKKRKRPSNKEKVRKQPVKKRARKTSKNTAGQRRSRASGVTSTSRWVKPKQTKSARKKADNNDETVKPKKKTTKIPKVPKTQMFKVHSNRSLKENTIVTNYQEEPFFEDNLPVPFISSFVQSKLAIRAVLINDSKLLKSLINDVDHVCSIHVNRSLYNDLSAMHYAIKNNNVNMVKILLDDIKTPKKKRCPFPTVSVIRQSTGRANIHTFGFRTATLMASRGAKEGNNALNKDNMSTSQFVNSTEIISYALKNNCSRQIYELLCKHFGNISHSIYDNIHKIIQAGHHKLAASIIDEIKDNMFHGFNYLHHQVLLYDNEDIKINRAASAIKKTRANFMITPIHCAAINPNAKYLKQLLNTMPEYNILDKYERRPIHFAAACEGPEPLEYLLSKQVNFNDVDRGGNSPLHIAVTNGRAINAELLLRTAKEKAAANDAEDQIIDEKFGLASINRMNKSRFYPLHLAVLNNHLNCLKVLLEYGADADACTSTSSGKLTPLMLACQKGYLNIVSHLIDNGAKIEARDRFKRTPLIHACMCGNANVVSYLLRLGANANVFDSSLNTALHYAVAYGWYFCVRLLLEAGADLNCVNSWQTTCLAIGFLKGHYGLCDYLLTDHGVDINFKNEDGLTLVMLTVGLEVSSSAVEQLEYVVTKHNADCTIVDANGSNALHYFAANTTGQNTQYMDEDAKKVLHDNYCKMTAILLANKCDPNQMNNKAQTPLMIALQTKNFILVDYLINKAKIDITSDISNDACKLQLLPVIHSLLECKQCNVVLCDNNNNQAIHYYLQTSNRTREYLDILNLFIKKLKVTSNRSLNIPGQHQRTPLHIAVYHNLGTIDAITDVEKVLIENGSDLLLKDNLGNIPLHDVFLNKKVGDDPVELCVLIMKAMRYKSIDTVNNHGDTPLHLAVEKCSTVCVMLLQQNHASLSIENSLSNSIIGTCIASNHANLFITFLQQTLDINLEKLHQLPIENSSSETAIQTQKSVKKKENSSKIDKSEIWKWKFSEIKNAKEFNQYSLIHLIIERDWQGALSLILNEIDRFHLTYIQIIEAAIINNKLNLVHRLLLRLKDEININETNSHEQNIFHLIANMNKYNENLLKPILLFIYDYEFNWNTLDEHGSYPIHYACVKQNFIFIDFIREKYPKMFDLNQLDAFGNTAYSLLFWSLPAKESFLNDKLRLLITSGKQLDCLCNYDNELIVDPLSFGYINSSNEDKFYPPKTSIKIRTSPLIHAVVHNNFELVKFLLELKADINFPDENKQTPLMHAVVQNNIEIVKLLLNKNYSLDDNPTSNTPTYKRLRGRRPKGGPRKFFLGVTTNNSNANATLNNNKTKKFQKTSSINLNAIDIDGRTCIHHLVQPFADGSYKNNIDILHLLHSCGASLTIADRSGLKPLDYAIRINCEHLHTELKKLTNERTNFNKATKPKFDVNDPNKIFLDKTDFYNDAQNFINQYITNHPANKSNIEYKVDKLSGMSLTGEVLIDDDKNEPYDVRLTKTDVSYGTHGLYNFYRMQIIKHKSKNNLYFLFTRWGRMGNDEGQHQLTPFSTFDECRKEFVKVFREKTGNLWKDTDQFEAKPKKYSLVRMNEHDMKKYSNVPIDFNRLQTEQAQASSQLQSSAYKNLMQALINRQAIRNKIHKTKLDIEWMPVSQLKRETLEEARDLLMKIKETIQKKNEFSAENQINKTADRKNEIKSILDSIYQYTNEYYTLIPFNGYADEKLAVLDNENLLKNQEKILDDLFELELSYKILLGAQANIKSISPLDYLYKSMNCQFQALTKDDIDSQLILRYVS</sequence>
<dbReference type="PANTHER" id="PTHR24198">
    <property type="entry name" value="ANKYRIN REPEAT AND PROTEIN KINASE DOMAIN-CONTAINING PROTEIN"/>
    <property type="match status" value="1"/>
</dbReference>
<feature type="compositionally biased region" description="Low complexity" evidence="4">
    <location>
        <begin position="274"/>
        <end position="287"/>
    </location>
</feature>
<dbReference type="InterPro" id="IPR036616">
    <property type="entry name" value="Poly(ADP-ribose)pol_reg_dom_sf"/>
</dbReference>